<organism evidence="3 4">
    <name type="scientific">Paraliobacillus quinghaiensis</name>
    <dbReference type="NCBI Taxonomy" id="470815"/>
    <lineage>
        <taxon>Bacteria</taxon>
        <taxon>Bacillati</taxon>
        <taxon>Bacillota</taxon>
        <taxon>Bacilli</taxon>
        <taxon>Bacillales</taxon>
        <taxon>Bacillaceae</taxon>
        <taxon>Paraliobacillus</taxon>
    </lineage>
</organism>
<accession>A0A917TSB0</accession>
<gene>
    <name evidence="3" type="primary">uspA</name>
    <name evidence="3" type="ORF">GCM10011351_22490</name>
</gene>
<dbReference type="Proteomes" id="UP000618460">
    <property type="component" value="Unassembled WGS sequence"/>
</dbReference>
<dbReference type="PANTHER" id="PTHR46268">
    <property type="entry name" value="STRESS RESPONSE PROTEIN NHAX"/>
    <property type="match status" value="1"/>
</dbReference>
<protein>
    <submittedName>
        <fullName evidence="3">Universal stress protein</fullName>
    </submittedName>
</protein>
<reference evidence="3" key="1">
    <citation type="journal article" date="2014" name="Int. J. Syst. Evol. Microbiol.">
        <title>Complete genome sequence of Corynebacterium casei LMG S-19264T (=DSM 44701T), isolated from a smear-ripened cheese.</title>
        <authorList>
            <consortium name="US DOE Joint Genome Institute (JGI-PGF)"/>
            <person name="Walter F."/>
            <person name="Albersmeier A."/>
            <person name="Kalinowski J."/>
            <person name="Ruckert C."/>
        </authorList>
    </citation>
    <scope>NUCLEOTIDE SEQUENCE</scope>
    <source>
        <strain evidence="3">CGMCC 1.6333</strain>
    </source>
</reference>
<dbReference type="Pfam" id="PF00582">
    <property type="entry name" value="Usp"/>
    <property type="match status" value="1"/>
</dbReference>
<dbReference type="PRINTS" id="PR01438">
    <property type="entry name" value="UNVRSLSTRESS"/>
</dbReference>
<dbReference type="EMBL" id="BMLG01000013">
    <property type="protein sequence ID" value="GGM35959.1"/>
    <property type="molecule type" value="Genomic_DNA"/>
</dbReference>
<evidence type="ECO:0000313" key="3">
    <source>
        <dbReference type="EMBL" id="GGM35959.1"/>
    </source>
</evidence>
<sequence>MFNQILLASDGSEHSIRACEKAVTLAENNPKAKITIAYVVDGAASKADVLNHWNASDLDQSRKAKLTITERKLKEKNISYEVKVLHGDPGPSIVKYANEHQVDICVIGSRGLNSLQEMVLGSVSHKVAKRAECPVLIVK</sequence>
<evidence type="ECO:0000256" key="1">
    <source>
        <dbReference type="ARBA" id="ARBA00008791"/>
    </source>
</evidence>
<feature type="domain" description="UspA" evidence="2">
    <location>
        <begin position="1"/>
        <end position="139"/>
    </location>
</feature>
<evidence type="ECO:0000313" key="4">
    <source>
        <dbReference type="Proteomes" id="UP000618460"/>
    </source>
</evidence>
<proteinExistence type="inferred from homology"/>
<dbReference type="PANTHER" id="PTHR46268:SF6">
    <property type="entry name" value="UNIVERSAL STRESS PROTEIN UP12"/>
    <property type="match status" value="1"/>
</dbReference>
<dbReference type="SUPFAM" id="SSF52402">
    <property type="entry name" value="Adenine nucleotide alpha hydrolases-like"/>
    <property type="match status" value="1"/>
</dbReference>
<dbReference type="InterPro" id="IPR006016">
    <property type="entry name" value="UspA"/>
</dbReference>
<keyword evidence="4" id="KW-1185">Reference proteome</keyword>
<name>A0A917TSB0_9BACI</name>
<dbReference type="Gene3D" id="3.40.50.620">
    <property type="entry name" value="HUPs"/>
    <property type="match status" value="1"/>
</dbReference>
<comment type="similarity">
    <text evidence="1">Belongs to the universal stress protein A family.</text>
</comment>
<dbReference type="RefSeq" id="WP_117155826.1">
    <property type="nucleotide sequence ID" value="NZ_BMLG01000013.1"/>
</dbReference>
<dbReference type="CDD" id="cd00293">
    <property type="entry name" value="USP-like"/>
    <property type="match status" value="1"/>
</dbReference>
<dbReference type="OrthoDB" id="9777884at2"/>
<dbReference type="InterPro" id="IPR014729">
    <property type="entry name" value="Rossmann-like_a/b/a_fold"/>
</dbReference>
<dbReference type="InterPro" id="IPR006015">
    <property type="entry name" value="Universal_stress_UspA"/>
</dbReference>
<reference evidence="3" key="2">
    <citation type="submission" date="2020-09" db="EMBL/GenBank/DDBJ databases">
        <authorList>
            <person name="Sun Q."/>
            <person name="Zhou Y."/>
        </authorList>
    </citation>
    <scope>NUCLEOTIDE SEQUENCE</scope>
    <source>
        <strain evidence="3">CGMCC 1.6333</strain>
    </source>
</reference>
<evidence type="ECO:0000259" key="2">
    <source>
        <dbReference type="Pfam" id="PF00582"/>
    </source>
</evidence>
<dbReference type="AlphaFoldDB" id="A0A917TSB0"/>
<comment type="caution">
    <text evidence="3">The sequence shown here is derived from an EMBL/GenBank/DDBJ whole genome shotgun (WGS) entry which is preliminary data.</text>
</comment>